<comment type="caution">
    <text evidence="1">The sequence shown here is derived from an EMBL/GenBank/DDBJ whole genome shotgun (WGS) entry which is preliminary data.</text>
</comment>
<proteinExistence type="predicted"/>
<gene>
    <name evidence="1" type="ORF">BV25DRAFT_1819120</name>
</gene>
<dbReference type="Proteomes" id="UP000814140">
    <property type="component" value="Unassembled WGS sequence"/>
</dbReference>
<evidence type="ECO:0000313" key="1">
    <source>
        <dbReference type="EMBL" id="KAI0067714.1"/>
    </source>
</evidence>
<sequence>MPSRVKTLVLFTAHFLTWLIFIFAVGVSCLAFLSQAVRTSARQSIKNNINLLIIGVAYVIVLVMSVALCLKRRFSMFRRLQRISKGHIAIGKGDVPNAVHDFISQEYARTCLVALESLPKEAHQEGWGRPGTKYAGVQFRRSLLDTIPILDGLSRLLIPSQPALRPNDRMLHHHRFIAPLMPKDDDGLSPLHYYDSAIQLARHFDREPTEREYDIGITAANQIKTILYECHLEMYEGSLTDLDRSPSVVS</sequence>
<evidence type="ECO:0000313" key="2">
    <source>
        <dbReference type="Proteomes" id="UP000814140"/>
    </source>
</evidence>
<reference evidence="1" key="2">
    <citation type="journal article" date="2022" name="New Phytol.">
        <title>Evolutionary transition to the ectomycorrhizal habit in the genomes of a hyperdiverse lineage of mushroom-forming fungi.</title>
        <authorList>
            <person name="Looney B."/>
            <person name="Miyauchi S."/>
            <person name="Morin E."/>
            <person name="Drula E."/>
            <person name="Courty P.E."/>
            <person name="Kohler A."/>
            <person name="Kuo A."/>
            <person name="LaButti K."/>
            <person name="Pangilinan J."/>
            <person name="Lipzen A."/>
            <person name="Riley R."/>
            <person name="Andreopoulos W."/>
            <person name="He G."/>
            <person name="Johnson J."/>
            <person name="Nolan M."/>
            <person name="Tritt A."/>
            <person name="Barry K.W."/>
            <person name="Grigoriev I.V."/>
            <person name="Nagy L.G."/>
            <person name="Hibbett D."/>
            <person name="Henrissat B."/>
            <person name="Matheny P.B."/>
            <person name="Labbe J."/>
            <person name="Martin F.M."/>
        </authorList>
    </citation>
    <scope>NUCLEOTIDE SEQUENCE</scope>
    <source>
        <strain evidence="1">HHB10654</strain>
    </source>
</reference>
<organism evidence="1 2">
    <name type="scientific">Artomyces pyxidatus</name>
    <dbReference type="NCBI Taxonomy" id="48021"/>
    <lineage>
        <taxon>Eukaryota</taxon>
        <taxon>Fungi</taxon>
        <taxon>Dikarya</taxon>
        <taxon>Basidiomycota</taxon>
        <taxon>Agaricomycotina</taxon>
        <taxon>Agaricomycetes</taxon>
        <taxon>Russulales</taxon>
        <taxon>Auriscalpiaceae</taxon>
        <taxon>Artomyces</taxon>
    </lineage>
</organism>
<dbReference type="EMBL" id="MU277189">
    <property type="protein sequence ID" value="KAI0067714.1"/>
    <property type="molecule type" value="Genomic_DNA"/>
</dbReference>
<protein>
    <submittedName>
        <fullName evidence="1">Uncharacterized protein</fullName>
    </submittedName>
</protein>
<keyword evidence="2" id="KW-1185">Reference proteome</keyword>
<name>A0ACB8TGX5_9AGAM</name>
<accession>A0ACB8TGX5</accession>
<reference evidence="1" key="1">
    <citation type="submission" date="2021-03" db="EMBL/GenBank/DDBJ databases">
        <authorList>
            <consortium name="DOE Joint Genome Institute"/>
            <person name="Ahrendt S."/>
            <person name="Looney B.P."/>
            <person name="Miyauchi S."/>
            <person name="Morin E."/>
            <person name="Drula E."/>
            <person name="Courty P.E."/>
            <person name="Chicoki N."/>
            <person name="Fauchery L."/>
            <person name="Kohler A."/>
            <person name="Kuo A."/>
            <person name="Labutti K."/>
            <person name="Pangilinan J."/>
            <person name="Lipzen A."/>
            <person name="Riley R."/>
            <person name="Andreopoulos W."/>
            <person name="He G."/>
            <person name="Johnson J."/>
            <person name="Barry K.W."/>
            <person name="Grigoriev I.V."/>
            <person name="Nagy L."/>
            <person name="Hibbett D."/>
            <person name="Henrissat B."/>
            <person name="Matheny P.B."/>
            <person name="Labbe J."/>
            <person name="Martin F."/>
        </authorList>
    </citation>
    <scope>NUCLEOTIDE SEQUENCE</scope>
    <source>
        <strain evidence="1">HHB10654</strain>
    </source>
</reference>